<keyword evidence="2" id="KW-0479">Metal-binding</keyword>
<accession>A0A323UYZ5</accession>
<dbReference type="PROSITE" id="PS50113">
    <property type="entry name" value="PAC"/>
    <property type="match status" value="1"/>
</dbReference>
<dbReference type="InterPro" id="IPR043128">
    <property type="entry name" value="Rev_trsase/Diguanyl_cyclase"/>
</dbReference>
<dbReference type="CDD" id="cd01949">
    <property type="entry name" value="GGDEF"/>
    <property type="match status" value="1"/>
</dbReference>
<dbReference type="PROSITE" id="PS50887">
    <property type="entry name" value="GGDEF"/>
    <property type="match status" value="1"/>
</dbReference>
<dbReference type="NCBIfam" id="TIGR00229">
    <property type="entry name" value="sensory_box"/>
    <property type="match status" value="2"/>
</dbReference>
<evidence type="ECO:0000256" key="1">
    <source>
        <dbReference type="ARBA" id="ARBA00010587"/>
    </source>
</evidence>
<feature type="domain" description="PAC" evidence="5">
    <location>
        <begin position="619"/>
        <end position="672"/>
    </location>
</feature>
<dbReference type="OrthoDB" id="9813903at2"/>
<dbReference type="InterPro" id="IPR013655">
    <property type="entry name" value="PAS_fold_3"/>
</dbReference>
<dbReference type="Pfam" id="PF01814">
    <property type="entry name" value="Hemerythrin"/>
    <property type="match status" value="1"/>
</dbReference>
<dbReference type="Gene3D" id="3.20.20.450">
    <property type="entry name" value="EAL domain"/>
    <property type="match status" value="1"/>
</dbReference>
<sequence>MGSCVHPSAVTDGYDICHACEHAEPSPFMTANLPHPVPDAFEIFPWSSNLETGIQEIDEQHHKLVDLLNRLAQQYVEGANEVEVTRILDGLADYADYHFRTEEAVWRSGLEGDAWFDSHVDSHGAFFARIQILRAGQEPFAQRVDSLFAYLTQWLAYHILESDNRMATALRAVREGCSFDEAHVRAEQALSGAAGVLVRTVLSMYERVSAQALALMREKFARNRAEAALQDQAALQRAHDRQALAGELARGLLACKGEAFDSALNAALRRVGETLAVDRVLVFLVADDGQYFGNAYEWCSSGTRALVASMARQPLSRIGWWMDTLARKGLIVLSDPESLPPEAAYSAQQIRDAQVKSLCAVPLRQGNDDIGFLSVDAVHRARDWSDDDIELLRLVAGMVTSALLRRRSERDSQASLARYQALFESIADAVIVADDVSGRVTQVNRQAETLFACPAHELVGRHFTELHPPARLDAERADFSRALNQRDELFVHRSVILRADGHEVPVELSSGRRFELGGRRFHVGVFRDITTRLRDEADLQEQRERLQNAIDAIEAGTWDWNVDSGELRIDERWAGMIGYHLDELAPADIGTWERLTHPDDLAEAMRRLSRHFDGHDDHYEVEFRMRHRAGHWVWVRAQGRVIRWHAQGQPAWMAGVHVDVTADKLHQQQLDFVAHHDVLTRLPNRSLITDRLSMALAECRRTGQALAVAYIDLDGFADINARYGRHAADELLITLTGRLREQLRESNSLARIGGDEFAVVINGLMRADDCLPAVARLLDIVSRPMQIGSDTLSVSASIGVSTFPQVTAVDAEQLIRQADQAMYQAKLAGKNRFHVFDPEHDRTLRGRHESLEAIRHALVAGEFVLHYQPKVNMHTGELLGFEALIRWQHPERGLLPPAAFIPVIESHALSVQVGDWVIETALAQLAQWRAQGLRTSVSVNISGEQLQDPGFADRLQRQLAACPEVAPTQLELEILETGALEDMAHVSSLIERCHSFEVEFALDDFGTGYSSLTYLKRLGAQTIKIDQSFVRGMLDDPEHVAIIDSVLGLARTFGRRVVAEGIETEAHGEMLLQLGCQIGQGYGIARPMPAAAVPDWIAAWQPPASWVHTEAIRHDDVSVLIAEVEHRAWLLALQSYLRGTQSQPPALDGQRCRFSRWLASTATIKRHGDKPAYAELCRVHGEIHQLAALLASDPKTAPDDLSAGLDRLSALRDQLIDALRGLRAVA</sequence>
<dbReference type="InterPro" id="IPR029787">
    <property type="entry name" value="Nucleotide_cyclase"/>
</dbReference>
<dbReference type="Gene3D" id="1.20.120.30">
    <property type="entry name" value="Aspartate receptor, ligand-binding domain"/>
    <property type="match status" value="1"/>
</dbReference>
<dbReference type="Pfam" id="PF08447">
    <property type="entry name" value="PAS_3"/>
    <property type="match status" value="1"/>
</dbReference>
<comment type="caution">
    <text evidence="8">The sequence shown here is derived from an EMBL/GenBank/DDBJ whole genome shotgun (WGS) entry which is preliminary data.</text>
</comment>
<dbReference type="Pfam" id="PF01590">
    <property type="entry name" value="GAF"/>
    <property type="match status" value="1"/>
</dbReference>
<dbReference type="InterPro" id="IPR000160">
    <property type="entry name" value="GGDEF_dom"/>
</dbReference>
<dbReference type="InterPro" id="IPR025991">
    <property type="entry name" value="Chemoreceptor_zinc-bind_dom"/>
</dbReference>
<dbReference type="SUPFAM" id="SSF55785">
    <property type="entry name" value="PYP-like sensor domain (PAS domain)"/>
    <property type="match status" value="2"/>
</dbReference>
<dbReference type="CDD" id="cd12107">
    <property type="entry name" value="Hemerythrin"/>
    <property type="match status" value="1"/>
</dbReference>
<dbReference type="Gene3D" id="3.30.450.20">
    <property type="entry name" value="PAS domain"/>
    <property type="match status" value="2"/>
</dbReference>
<keyword evidence="3" id="KW-0408">Iron</keyword>
<name>A0A323UYZ5_9RHOO</name>
<evidence type="ECO:0000313" key="8">
    <source>
        <dbReference type="EMBL" id="PZA17779.1"/>
    </source>
</evidence>
<dbReference type="InterPro" id="IPR012827">
    <property type="entry name" value="Hemerythrin_metal-bd"/>
</dbReference>
<evidence type="ECO:0000259" key="7">
    <source>
        <dbReference type="PROSITE" id="PS50887"/>
    </source>
</evidence>
<dbReference type="GO" id="GO:0046872">
    <property type="term" value="F:metal ion binding"/>
    <property type="evidence" value="ECO:0007669"/>
    <property type="project" value="UniProtKB-KW"/>
</dbReference>
<dbReference type="InterPro" id="IPR035965">
    <property type="entry name" value="PAS-like_dom_sf"/>
</dbReference>
<feature type="domain" description="GGDEF" evidence="7">
    <location>
        <begin position="704"/>
        <end position="838"/>
    </location>
</feature>
<dbReference type="CDD" id="cd01948">
    <property type="entry name" value="EAL"/>
    <property type="match status" value="1"/>
</dbReference>
<keyword evidence="9" id="KW-1185">Reference proteome</keyword>
<dbReference type="Pfam" id="PF13682">
    <property type="entry name" value="CZB"/>
    <property type="match status" value="1"/>
</dbReference>
<dbReference type="InterPro" id="IPR029016">
    <property type="entry name" value="GAF-like_dom_sf"/>
</dbReference>
<dbReference type="SMART" id="SM00065">
    <property type="entry name" value="GAF"/>
    <property type="match status" value="1"/>
</dbReference>
<dbReference type="Pfam" id="PF00563">
    <property type="entry name" value="EAL"/>
    <property type="match status" value="1"/>
</dbReference>
<proteinExistence type="inferred from homology"/>
<organism evidence="8 9">
    <name type="scientific">Parazoarcus communis SWub3 = DSM 12120</name>
    <dbReference type="NCBI Taxonomy" id="1121029"/>
    <lineage>
        <taxon>Bacteria</taxon>
        <taxon>Pseudomonadati</taxon>
        <taxon>Pseudomonadota</taxon>
        <taxon>Betaproteobacteria</taxon>
        <taxon>Rhodocyclales</taxon>
        <taxon>Zoogloeaceae</taxon>
        <taxon>Parazoarcus</taxon>
    </lineage>
</organism>
<dbReference type="InterPro" id="IPR000700">
    <property type="entry name" value="PAS-assoc_C"/>
</dbReference>
<comment type="similarity">
    <text evidence="1">Belongs to the hemerythrin family.</text>
</comment>
<dbReference type="Pfam" id="PF08448">
    <property type="entry name" value="PAS_4"/>
    <property type="match status" value="1"/>
</dbReference>
<dbReference type="SMART" id="SM00091">
    <property type="entry name" value="PAS"/>
    <property type="match status" value="2"/>
</dbReference>
<feature type="domain" description="PAS" evidence="4">
    <location>
        <begin position="542"/>
        <end position="615"/>
    </location>
</feature>
<dbReference type="NCBIfam" id="TIGR02481">
    <property type="entry name" value="hemeryth_dom"/>
    <property type="match status" value="1"/>
</dbReference>
<feature type="domain" description="PAS" evidence="4">
    <location>
        <begin position="415"/>
        <end position="486"/>
    </location>
</feature>
<dbReference type="InterPro" id="IPR001610">
    <property type="entry name" value="PAC"/>
</dbReference>
<dbReference type="InterPro" id="IPR052155">
    <property type="entry name" value="Biofilm_reg_signaling"/>
</dbReference>
<dbReference type="InterPro" id="IPR013656">
    <property type="entry name" value="PAS_4"/>
</dbReference>
<dbReference type="Gene3D" id="3.30.450.40">
    <property type="match status" value="1"/>
</dbReference>
<reference evidence="8 9" key="1">
    <citation type="submission" date="2018-06" db="EMBL/GenBank/DDBJ databases">
        <title>Azoarcus communis strain SWub3 genome.</title>
        <authorList>
            <person name="Zorraquino Salvo V."/>
            <person name="Toubiana D."/>
            <person name="Blumwald E."/>
        </authorList>
    </citation>
    <scope>NUCLEOTIDE SEQUENCE [LARGE SCALE GENOMIC DNA]</scope>
    <source>
        <strain evidence="8 9">SWub3</strain>
    </source>
</reference>
<dbReference type="InterPro" id="IPR000014">
    <property type="entry name" value="PAS"/>
</dbReference>
<dbReference type="SUPFAM" id="SSF55781">
    <property type="entry name" value="GAF domain-like"/>
    <property type="match status" value="1"/>
</dbReference>
<dbReference type="Proteomes" id="UP000248259">
    <property type="component" value="Unassembled WGS sequence"/>
</dbReference>
<dbReference type="EMBL" id="QKOE01000002">
    <property type="protein sequence ID" value="PZA17779.1"/>
    <property type="molecule type" value="Genomic_DNA"/>
</dbReference>
<dbReference type="PROSITE" id="PS50883">
    <property type="entry name" value="EAL"/>
    <property type="match status" value="1"/>
</dbReference>
<dbReference type="SUPFAM" id="SSF47188">
    <property type="entry name" value="Hemerythrin-like"/>
    <property type="match status" value="1"/>
</dbReference>
<dbReference type="InterPro" id="IPR003018">
    <property type="entry name" value="GAF"/>
</dbReference>
<dbReference type="AlphaFoldDB" id="A0A323UYZ5"/>
<dbReference type="InterPro" id="IPR035938">
    <property type="entry name" value="Hemerythrin-like_sf"/>
</dbReference>
<dbReference type="SMART" id="SM00052">
    <property type="entry name" value="EAL"/>
    <property type="match status" value="1"/>
</dbReference>
<dbReference type="PANTHER" id="PTHR44757">
    <property type="entry name" value="DIGUANYLATE CYCLASE DGCP"/>
    <property type="match status" value="1"/>
</dbReference>
<dbReference type="PANTHER" id="PTHR44757:SF2">
    <property type="entry name" value="BIOFILM ARCHITECTURE MAINTENANCE PROTEIN MBAA"/>
    <property type="match status" value="1"/>
</dbReference>
<dbReference type="PROSITE" id="PS50112">
    <property type="entry name" value="PAS"/>
    <property type="match status" value="2"/>
</dbReference>
<dbReference type="Gene3D" id="3.30.70.270">
    <property type="match status" value="1"/>
</dbReference>
<protein>
    <recommendedName>
        <fullName evidence="10">Diguanylate cyclase</fullName>
    </recommendedName>
</protein>
<evidence type="ECO:0000256" key="2">
    <source>
        <dbReference type="ARBA" id="ARBA00022723"/>
    </source>
</evidence>
<dbReference type="InterPro" id="IPR012312">
    <property type="entry name" value="Hemerythrin-like"/>
</dbReference>
<dbReference type="SUPFAM" id="SSF141868">
    <property type="entry name" value="EAL domain-like"/>
    <property type="match status" value="1"/>
</dbReference>
<dbReference type="NCBIfam" id="TIGR00254">
    <property type="entry name" value="GGDEF"/>
    <property type="match status" value="1"/>
</dbReference>
<evidence type="ECO:0008006" key="10">
    <source>
        <dbReference type="Google" id="ProtNLM"/>
    </source>
</evidence>
<dbReference type="SMART" id="SM00086">
    <property type="entry name" value="PAC"/>
    <property type="match status" value="2"/>
</dbReference>
<gene>
    <name evidence="8" type="ORF">DNK49_04425</name>
</gene>
<feature type="domain" description="EAL" evidence="6">
    <location>
        <begin position="847"/>
        <end position="1101"/>
    </location>
</feature>
<evidence type="ECO:0000259" key="6">
    <source>
        <dbReference type="PROSITE" id="PS50883"/>
    </source>
</evidence>
<dbReference type="Pfam" id="PF00990">
    <property type="entry name" value="GGDEF"/>
    <property type="match status" value="1"/>
</dbReference>
<evidence type="ECO:0000313" key="9">
    <source>
        <dbReference type="Proteomes" id="UP000248259"/>
    </source>
</evidence>
<dbReference type="InterPro" id="IPR035919">
    <property type="entry name" value="EAL_sf"/>
</dbReference>
<evidence type="ECO:0000259" key="4">
    <source>
        <dbReference type="PROSITE" id="PS50112"/>
    </source>
</evidence>
<evidence type="ECO:0000256" key="3">
    <source>
        <dbReference type="ARBA" id="ARBA00023004"/>
    </source>
</evidence>
<dbReference type="CDD" id="cd00130">
    <property type="entry name" value="PAS"/>
    <property type="match status" value="2"/>
</dbReference>
<dbReference type="Gene3D" id="1.20.120.50">
    <property type="entry name" value="Hemerythrin-like"/>
    <property type="match status" value="1"/>
</dbReference>
<dbReference type="InterPro" id="IPR001633">
    <property type="entry name" value="EAL_dom"/>
</dbReference>
<dbReference type="SUPFAM" id="SSF55073">
    <property type="entry name" value="Nucleotide cyclase"/>
    <property type="match status" value="1"/>
</dbReference>
<evidence type="ECO:0000259" key="5">
    <source>
        <dbReference type="PROSITE" id="PS50113"/>
    </source>
</evidence>
<dbReference type="SMART" id="SM00267">
    <property type="entry name" value="GGDEF"/>
    <property type="match status" value="1"/>
</dbReference>